<dbReference type="EMBL" id="RZHH01000001">
    <property type="protein sequence ID" value="RYJ19500.1"/>
    <property type="molecule type" value="Genomic_DNA"/>
</dbReference>
<dbReference type="PROSITE" id="PS50928">
    <property type="entry name" value="ABC_TM1"/>
    <property type="match status" value="1"/>
</dbReference>
<evidence type="ECO:0000313" key="7">
    <source>
        <dbReference type="EMBL" id="RYJ19500.1"/>
    </source>
</evidence>
<feature type="transmembrane region" description="Helical" evidence="5">
    <location>
        <begin position="295"/>
        <end position="314"/>
    </location>
</feature>
<feature type="transmembrane region" description="Helical" evidence="5">
    <location>
        <begin position="183"/>
        <end position="205"/>
    </location>
</feature>
<dbReference type="InterPro" id="IPR000515">
    <property type="entry name" value="MetI-like"/>
</dbReference>
<dbReference type="PANTHER" id="PTHR43376:SF1">
    <property type="entry name" value="OLIGOPEPTIDE TRANSPORT SYSTEM PERMEASE PROTEIN"/>
    <property type="match status" value="1"/>
</dbReference>
<dbReference type="RefSeq" id="WP_129783036.1">
    <property type="nucleotide sequence ID" value="NZ_RZHH01000001.1"/>
</dbReference>
<reference evidence="7 8" key="1">
    <citation type="submission" date="2018-12" db="EMBL/GenBank/DDBJ databases">
        <title>Genome analysis provides insights into bioremediation potentialities of Halogeometricum borinquense strain N11.</title>
        <authorList>
            <person name="Najjari A."/>
            <person name="Youssef N."/>
            <person name="Fhoula I."/>
            <person name="Ben Dhia O."/>
            <person name="Mahjoubi M."/>
            <person name="Ouzari H.I."/>
            <person name="Cherif A."/>
        </authorList>
    </citation>
    <scope>NUCLEOTIDE SEQUENCE [LARGE SCALE GENOMIC DNA]</scope>
    <source>
        <strain evidence="7 8">N11</strain>
    </source>
</reference>
<dbReference type="AlphaFoldDB" id="A0A482TCT8"/>
<evidence type="ECO:0000256" key="1">
    <source>
        <dbReference type="ARBA" id="ARBA00004141"/>
    </source>
</evidence>
<comment type="caution">
    <text evidence="7">The sequence shown here is derived from an EMBL/GenBank/DDBJ whole genome shotgun (WGS) entry which is preliminary data.</text>
</comment>
<comment type="similarity">
    <text evidence="5">Belongs to the binding-protein-dependent transport system permease family.</text>
</comment>
<keyword evidence="4 5" id="KW-0472">Membrane</keyword>
<keyword evidence="5" id="KW-0813">Transport</keyword>
<dbReference type="Pfam" id="PF00528">
    <property type="entry name" value="BPD_transp_1"/>
    <property type="match status" value="1"/>
</dbReference>
<dbReference type="PANTHER" id="PTHR43376">
    <property type="entry name" value="OLIGOPEPTIDE TRANSPORT SYSTEM PERMEASE PROTEIN"/>
    <property type="match status" value="1"/>
</dbReference>
<dbReference type="CDD" id="cd06261">
    <property type="entry name" value="TM_PBP2"/>
    <property type="match status" value="1"/>
</dbReference>
<gene>
    <name evidence="7" type="ORF">ELS19_00405</name>
</gene>
<feature type="transmembrane region" description="Helical" evidence="5">
    <location>
        <begin position="12"/>
        <end position="30"/>
    </location>
</feature>
<evidence type="ECO:0000259" key="6">
    <source>
        <dbReference type="PROSITE" id="PS50928"/>
    </source>
</evidence>
<name>A0A482TCT8_9EURY</name>
<proteinExistence type="inferred from homology"/>
<evidence type="ECO:0000256" key="5">
    <source>
        <dbReference type="RuleBase" id="RU363032"/>
    </source>
</evidence>
<feature type="transmembrane region" description="Helical" evidence="5">
    <location>
        <begin position="249"/>
        <end position="275"/>
    </location>
</feature>
<evidence type="ECO:0000313" key="8">
    <source>
        <dbReference type="Proteomes" id="UP000294028"/>
    </source>
</evidence>
<dbReference type="SUPFAM" id="SSF161098">
    <property type="entry name" value="MetI-like"/>
    <property type="match status" value="1"/>
</dbReference>
<keyword evidence="3 5" id="KW-1133">Transmembrane helix</keyword>
<accession>A0A482TCT8</accession>
<protein>
    <submittedName>
        <fullName evidence="7">ABC transporter permease</fullName>
    </submittedName>
</protein>
<dbReference type="InterPro" id="IPR035906">
    <property type="entry name" value="MetI-like_sf"/>
</dbReference>
<dbReference type="Gene3D" id="1.10.3720.10">
    <property type="entry name" value="MetI-like"/>
    <property type="match status" value="1"/>
</dbReference>
<sequence>MNSYYLKRTGRAILTVWLVITLTFGMIRLLPGGPLTRIRAKLLRQGIPSDQVNELVSVYQNVQLDQPVYIQYFDYLMSFLQGDLGKSMTYDRTVTSIIAEAFPWTIFVMVTATILMFAVGVVIGALQAYKEGSRFDSAMSVTSIILSSLPFYILGIVLVYILGYQLNVFPTGGQVASGVDPELSLTFFVSALKHAMLPIISIVITQAGVQALTMRGNSIQILGEDYVRVARLRGLSDNRISLRYVARNAILPMYTSFLTLIGFNLGGSVILERVFKYPGVGWYMFNALQARDYPLMMGIFLIITTALVFAVYIADLTYGIIDPRVSAGDSSETY</sequence>
<evidence type="ECO:0000256" key="3">
    <source>
        <dbReference type="ARBA" id="ARBA00022989"/>
    </source>
</evidence>
<evidence type="ECO:0000256" key="2">
    <source>
        <dbReference type="ARBA" id="ARBA00022692"/>
    </source>
</evidence>
<feature type="domain" description="ABC transmembrane type-1" evidence="6">
    <location>
        <begin position="102"/>
        <end position="312"/>
    </location>
</feature>
<dbReference type="Proteomes" id="UP000294028">
    <property type="component" value="Unassembled WGS sequence"/>
</dbReference>
<feature type="transmembrane region" description="Helical" evidence="5">
    <location>
        <begin position="138"/>
        <end position="163"/>
    </location>
</feature>
<evidence type="ECO:0000256" key="4">
    <source>
        <dbReference type="ARBA" id="ARBA00023136"/>
    </source>
</evidence>
<dbReference type="GO" id="GO:0055085">
    <property type="term" value="P:transmembrane transport"/>
    <property type="evidence" value="ECO:0007669"/>
    <property type="project" value="InterPro"/>
</dbReference>
<keyword evidence="2 5" id="KW-0812">Transmembrane</keyword>
<dbReference type="GO" id="GO:0005886">
    <property type="term" value="C:plasma membrane"/>
    <property type="evidence" value="ECO:0007669"/>
    <property type="project" value="UniProtKB-SubCell"/>
</dbReference>
<comment type="subcellular location">
    <subcellularLocation>
        <location evidence="5">Cell membrane</location>
        <topology evidence="5">Multi-pass membrane protein</topology>
    </subcellularLocation>
    <subcellularLocation>
        <location evidence="1">Membrane</location>
        <topology evidence="1">Multi-pass membrane protein</topology>
    </subcellularLocation>
</comment>
<organism evidence="7 8">
    <name type="scientific">Halogeometricum borinquense</name>
    <dbReference type="NCBI Taxonomy" id="60847"/>
    <lineage>
        <taxon>Archaea</taxon>
        <taxon>Methanobacteriati</taxon>
        <taxon>Methanobacteriota</taxon>
        <taxon>Stenosarchaea group</taxon>
        <taxon>Halobacteria</taxon>
        <taxon>Halobacteriales</taxon>
        <taxon>Haloferacaceae</taxon>
        <taxon>Halogeometricum</taxon>
    </lineage>
</organism>
<feature type="transmembrane region" description="Helical" evidence="5">
    <location>
        <begin position="101"/>
        <end position="126"/>
    </location>
</feature>